<accession>A0ABN1JIG8</accession>
<keyword evidence="2" id="KW-1185">Reference proteome</keyword>
<evidence type="ECO:0000313" key="2">
    <source>
        <dbReference type="Proteomes" id="UP001500279"/>
    </source>
</evidence>
<dbReference type="Proteomes" id="UP001500279">
    <property type="component" value="Unassembled WGS sequence"/>
</dbReference>
<protein>
    <submittedName>
        <fullName evidence="1">Uncharacterized protein</fullName>
    </submittedName>
</protein>
<gene>
    <name evidence="1" type="ORF">GCM10009107_01940</name>
</gene>
<proteinExistence type="predicted"/>
<reference evidence="1 2" key="1">
    <citation type="journal article" date="2019" name="Int. J. Syst. Evol. Microbiol.">
        <title>The Global Catalogue of Microorganisms (GCM) 10K type strain sequencing project: providing services to taxonomists for standard genome sequencing and annotation.</title>
        <authorList>
            <consortium name="The Broad Institute Genomics Platform"/>
            <consortium name="The Broad Institute Genome Sequencing Center for Infectious Disease"/>
            <person name="Wu L."/>
            <person name="Ma J."/>
        </authorList>
    </citation>
    <scope>NUCLEOTIDE SEQUENCE [LARGE SCALE GENOMIC DNA]</scope>
    <source>
        <strain evidence="1 2">JCM 15503</strain>
    </source>
</reference>
<evidence type="ECO:0000313" key="1">
    <source>
        <dbReference type="EMBL" id="GAA0740361.1"/>
    </source>
</evidence>
<dbReference type="EMBL" id="BAAAEW010000002">
    <property type="protein sequence ID" value="GAA0740361.1"/>
    <property type="molecule type" value="Genomic_DNA"/>
</dbReference>
<dbReference type="RefSeq" id="WP_141286761.1">
    <property type="nucleotide sequence ID" value="NZ_BAAAEW010000002.1"/>
</dbReference>
<name>A0ABN1JIG8_9BURK</name>
<comment type="caution">
    <text evidence="1">The sequence shown here is derived from an EMBL/GenBank/DDBJ whole genome shotgun (WGS) entry which is preliminary data.</text>
</comment>
<organism evidence="1 2">
    <name type="scientific">Ideonella azotifigens</name>
    <dbReference type="NCBI Taxonomy" id="513160"/>
    <lineage>
        <taxon>Bacteria</taxon>
        <taxon>Pseudomonadati</taxon>
        <taxon>Pseudomonadota</taxon>
        <taxon>Betaproteobacteria</taxon>
        <taxon>Burkholderiales</taxon>
        <taxon>Sphaerotilaceae</taxon>
        <taxon>Ideonella</taxon>
    </lineage>
</organism>
<sequence length="343" mass="37026">MPYYDSVHPEKMHHGLNFIVGKKSNHSSGTAFDAGWGDISNIDQLAQSCGLVRPWPTTDRVHFTLITPGLEMLKSIALLASASAMQVATAYDAPSQYGIKLTVDARHEIGTDGVKRAKYSYTITNVNAPLVRTLELGSDSDAISSQQLLVDKEMLIATENIVTPQSWDGAVLRVEEGNAKKAVSWQVSSSTDRSLGIAKGQSQTFVVYTPKVFAPLVSTAMVVGFDSYKYTSNPVVEVKTSDVTAPTISTTASYAPAADRPGWLKVSVSHALADNIDPYPEVQLNKIESNQGISAKDYDAVIGSEASVIYLKQAKDRVYTLYYKAFDASGNAGTSKTKVDANK</sequence>